<evidence type="ECO:0000313" key="2">
    <source>
        <dbReference type="Proteomes" id="UP000287687"/>
    </source>
</evidence>
<proteinExistence type="predicted"/>
<dbReference type="OrthoDB" id="8372022at2"/>
<dbReference type="Proteomes" id="UP000287687">
    <property type="component" value="Unassembled WGS sequence"/>
</dbReference>
<keyword evidence="2" id="KW-1185">Reference proteome</keyword>
<accession>A0A444LH27</accession>
<evidence type="ECO:0000313" key="1">
    <source>
        <dbReference type="EMBL" id="RWX78336.1"/>
    </source>
</evidence>
<sequence length="162" mass="17801">MFRRLFHISLIVTVGLSLTSFRMPAKSDGRDKLIYDVRGSFVTARPEISRSLVIATDMLVDEAIRTTSRPVMLPRTIIVIRIDKTSEIPLLIGSRHEAKVTVQAVAVGDGEPIAEGSFKVSIYLFGTEGADQAMAQKIAERIVSEFKLDGPRHGTLASALFE</sequence>
<organism evidence="1 2">
    <name type="scientific">Neorhizobium lilium</name>
    <dbReference type="NCBI Taxonomy" id="2503024"/>
    <lineage>
        <taxon>Bacteria</taxon>
        <taxon>Pseudomonadati</taxon>
        <taxon>Pseudomonadota</taxon>
        <taxon>Alphaproteobacteria</taxon>
        <taxon>Hyphomicrobiales</taxon>
        <taxon>Rhizobiaceae</taxon>
        <taxon>Rhizobium/Agrobacterium group</taxon>
        <taxon>Neorhizobium</taxon>
    </lineage>
</organism>
<dbReference type="RefSeq" id="WP_128442314.1">
    <property type="nucleotide sequence ID" value="NZ_SBIP01000002.1"/>
</dbReference>
<comment type="caution">
    <text evidence="1">The sequence shown here is derived from an EMBL/GenBank/DDBJ whole genome shotgun (WGS) entry which is preliminary data.</text>
</comment>
<gene>
    <name evidence="1" type="ORF">EPK99_06865</name>
</gene>
<reference evidence="1 2" key="1">
    <citation type="submission" date="2019-01" db="EMBL/GenBank/DDBJ databases">
        <title>The draft genome of Rhizobium sp. 24NR.</title>
        <authorList>
            <person name="Liu L."/>
            <person name="Liang L."/>
            <person name="Shi S."/>
            <person name="Xu L."/>
            <person name="Wang X."/>
            <person name="Li L."/>
            <person name="Zhang X."/>
        </authorList>
    </citation>
    <scope>NUCLEOTIDE SEQUENCE [LARGE SCALE GENOMIC DNA]</scope>
    <source>
        <strain evidence="1 2">24NR</strain>
    </source>
</reference>
<name>A0A444LH27_9HYPH</name>
<protein>
    <submittedName>
        <fullName evidence="1">Uncharacterized protein</fullName>
    </submittedName>
</protein>
<dbReference type="AlphaFoldDB" id="A0A444LH27"/>
<dbReference type="EMBL" id="SBIP01000002">
    <property type="protein sequence ID" value="RWX78336.1"/>
    <property type="molecule type" value="Genomic_DNA"/>
</dbReference>